<feature type="non-terminal residue" evidence="1">
    <location>
        <position position="1"/>
    </location>
</feature>
<name>A0AAV5T9R4_9BILA</name>
<accession>A0AAV5T9R4</accession>
<evidence type="ECO:0008006" key="3">
    <source>
        <dbReference type="Google" id="ProtNLM"/>
    </source>
</evidence>
<gene>
    <name evidence="1" type="ORF">PENTCL1PPCAC_14496</name>
</gene>
<reference evidence="1" key="1">
    <citation type="submission" date="2023-10" db="EMBL/GenBank/DDBJ databases">
        <title>Genome assembly of Pristionchus species.</title>
        <authorList>
            <person name="Yoshida K."/>
            <person name="Sommer R.J."/>
        </authorList>
    </citation>
    <scope>NUCLEOTIDE SEQUENCE</scope>
    <source>
        <strain evidence="1">RS0144</strain>
    </source>
</reference>
<dbReference type="Proteomes" id="UP001432027">
    <property type="component" value="Unassembled WGS sequence"/>
</dbReference>
<evidence type="ECO:0000313" key="1">
    <source>
        <dbReference type="EMBL" id="GMS92321.1"/>
    </source>
</evidence>
<protein>
    <recommendedName>
        <fullName evidence="3">G protein-coupled receptor</fullName>
    </recommendedName>
</protein>
<proteinExistence type="predicted"/>
<dbReference type="EMBL" id="BTSX01000004">
    <property type="protein sequence ID" value="GMS92321.1"/>
    <property type="molecule type" value="Genomic_DNA"/>
</dbReference>
<dbReference type="AlphaFoldDB" id="A0AAV5T9R4"/>
<evidence type="ECO:0000313" key="2">
    <source>
        <dbReference type="Proteomes" id="UP001432027"/>
    </source>
</evidence>
<dbReference type="Gene3D" id="1.20.1070.10">
    <property type="entry name" value="Rhodopsin 7-helix transmembrane proteins"/>
    <property type="match status" value="1"/>
</dbReference>
<organism evidence="1 2">
    <name type="scientific">Pristionchus entomophagus</name>
    <dbReference type="NCBI Taxonomy" id="358040"/>
    <lineage>
        <taxon>Eukaryota</taxon>
        <taxon>Metazoa</taxon>
        <taxon>Ecdysozoa</taxon>
        <taxon>Nematoda</taxon>
        <taxon>Chromadorea</taxon>
        <taxon>Rhabditida</taxon>
        <taxon>Rhabditina</taxon>
        <taxon>Diplogasteromorpha</taxon>
        <taxon>Diplogasteroidea</taxon>
        <taxon>Neodiplogasteridae</taxon>
        <taxon>Pristionchus</taxon>
    </lineage>
</organism>
<keyword evidence="2" id="KW-1185">Reference proteome</keyword>
<feature type="non-terminal residue" evidence="1">
    <location>
        <position position="129"/>
    </location>
</feature>
<sequence length="129" mass="14696">GYLSFITFEFGELINSFSFILTGAGRLQSLVEMHSPTTVHDCFYGRFWPHAQILGTDLPTLFLILTSIERICAVCWPSVFKELFSVRRQFAMIITCVALAGNCRELSHKKPRKDTKTNVLIAFTGEFFH</sequence>
<comment type="caution">
    <text evidence="1">The sequence shown here is derived from an EMBL/GenBank/DDBJ whole genome shotgun (WGS) entry which is preliminary data.</text>
</comment>